<organism evidence="2 3">
    <name type="scientific">Priestia megaterium</name>
    <name type="common">Bacillus megaterium</name>
    <dbReference type="NCBI Taxonomy" id="1404"/>
    <lineage>
        <taxon>Bacteria</taxon>
        <taxon>Bacillati</taxon>
        <taxon>Bacillota</taxon>
        <taxon>Bacilli</taxon>
        <taxon>Bacillales</taxon>
        <taxon>Bacillaceae</taxon>
        <taxon>Priestia</taxon>
    </lineage>
</organism>
<evidence type="ECO:0000313" key="3">
    <source>
        <dbReference type="Proteomes" id="UP000501076"/>
    </source>
</evidence>
<accession>A0A6M6E9D8</accession>
<geneLocation type="plasmid" evidence="3">
    <name>pfdu301a</name>
</geneLocation>
<dbReference type="Proteomes" id="UP000501076">
    <property type="component" value="Plasmid pFDU301A"/>
</dbReference>
<evidence type="ECO:0000256" key="1">
    <source>
        <dbReference type="SAM" id="SignalP"/>
    </source>
</evidence>
<feature type="signal peptide" evidence="1">
    <location>
        <begin position="1"/>
        <end position="29"/>
    </location>
</feature>
<keyword evidence="2" id="KW-0614">Plasmid</keyword>
<keyword evidence="1" id="KW-0732">Signal</keyword>
<dbReference type="AlphaFoldDB" id="A0A6M6E9D8"/>
<dbReference type="RefSeq" id="WP_171778198.1">
    <property type="nucleotide sequence ID" value="NZ_CP045273.1"/>
</dbReference>
<name>A0A6M6E9D8_PRIMG</name>
<reference evidence="2 3" key="1">
    <citation type="submission" date="2019-10" db="EMBL/GenBank/DDBJ databases">
        <title>Complete genome sequences for adaption low water activity.</title>
        <authorList>
            <person name="Zhao L."/>
            <person name="Zhong J."/>
        </authorList>
    </citation>
    <scope>NUCLEOTIDE SEQUENCE [LARGE SCALE GENOMIC DNA]</scope>
    <source>
        <strain evidence="2 3">FDU301</strain>
        <plasmid evidence="3">pfdu301a</plasmid>
    </source>
</reference>
<proteinExistence type="predicted"/>
<dbReference type="EMBL" id="CP045273">
    <property type="protein sequence ID" value="QJX80215.1"/>
    <property type="molecule type" value="Genomic_DNA"/>
</dbReference>
<gene>
    <name evidence="2" type="ORF">FDZ14_29400</name>
</gene>
<evidence type="ECO:0000313" key="2">
    <source>
        <dbReference type="EMBL" id="QJX80215.1"/>
    </source>
</evidence>
<protein>
    <submittedName>
        <fullName evidence="2">Uncharacterized protein</fullName>
    </submittedName>
</protein>
<feature type="chain" id="PRO_5038647671" evidence="1">
    <location>
        <begin position="30"/>
        <end position="191"/>
    </location>
</feature>
<sequence length="191" mass="21719">MTRKHIHNILIVSGAIFALTITSSVTVSAYADEPTQTKLAAYYKSEGTLAKKNLADGQAAVTKLADRNIAENQKLEHKRYDRVAYLKKKAKSVQSSYDKQIKAKTQKIKASKDSATKAKLREGVNRLKVDRKKDIDMLSLQIKYTNDTTDLKQMNLINQIDAKEQEEKVKKVMFDNFLKRLNNVFTPLVKQ</sequence>